<dbReference type="Gene3D" id="3.40.50.720">
    <property type="entry name" value="NAD(P)-binding Rossmann-like Domain"/>
    <property type="match status" value="1"/>
</dbReference>
<dbReference type="PANTHER" id="PTHR43818">
    <property type="entry name" value="BCDNA.GH03377"/>
    <property type="match status" value="1"/>
</dbReference>
<dbReference type="InterPro" id="IPR050463">
    <property type="entry name" value="Gfo/Idh/MocA_oxidrdct_glycsds"/>
</dbReference>
<dbReference type="SUPFAM" id="SSF55347">
    <property type="entry name" value="Glyceraldehyde-3-phosphate dehydrogenase-like, C-terminal domain"/>
    <property type="match status" value="1"/>
</dbReference>
<dbReference type="InterPro" id="IPR036291">
    <property type="entry name" value="NAD(P)-bd_dom_sf"/>
</dbReference>
<name>A0ABW0NU09_9MICO</name>
<dbReference type="Pfam" id="PF22725">
    <property type="entry name" value="GFO_IDH_MocA_C3"/>
    <property type="match status" value="1"/>
</dbReference>
<comment type="caution">
    <text evidence="5">The sequence shown here is derived from an EMBL/GenBank/DDBJ whole genome shotgun (WGS) entry which is preliminary data.</text>
</comment>
<organism evidence="5 6">
    <name type="scientific">Lysinimonas soli</name>
    <dbReference type="NCBI Taxonomy" id="1074233"/>
    <lineage>
        <taxon>Bacteria</taxon>
        <taxon>Bacillati</taxon>
        <taxon>Actinomycetota</taxon>
        <taxon>Actinomycetes</taxon>
        <taxon>Micrococcales</taxon>
        <taxon>Microbacteriaceae</taxon>
        <taxon>Lysinimonas</taxon>
    </lineage>
</organism>
<dbReference type="EMBL" id="JBHSMG010000003">
    <property type="protein sequence ID" value="MFC5503029.1"/>
    <property type="molecule type" value="Genomic_DNA"/>
</dbReference>
<gene>
    <name evidence="5" type="ORF">ACFPJ4_12335</name>
</gene>
<dbReference type="PANTHER" id="PTHR43818:SF11">
    <property type="entry name" value="BCDNA.GH03377"/>
    <property type="match status" value="1"/>
</dbReference>
<dbReference type="SUPFAM" id="SSF51735">
    <property type="entry name" value="NAD(P)-binding Rossmann-fold domains"/>
    <property type="match status" value="1"/>
</dbReference>
<reference evidence="6" key="1">
    <citation type="journal article" date="2019" name="Int. J. Syst. Evol. Microbiol.">
        <title>The Global Catalogue of Microorganisms (GCM) 10K type strain sequencing project: providing services to taxonomists for standard genome sequencing and annotation.</title>
        <authorList>
            <consortium name="The Broad Institute Genomics Platform"/>
            <consortium name="The Broad Institute Genome Sequencing Center for Infectious Disease"/>
            <person name="Wu L."/>
            <person name="Ma J."/>
        </authorList>
    </citation>
    <scope>NUCLEOTIDE SEQUENCE [LARGE SCALE GENOMIC DNA]</scope>
    <source>
        <strain evidence="6">CGMCC 4.6997</strain>
    </source>
</reference>
<dbReference type="RefSeq" id="WP_386740743.1">
    <property type="nucleotide sequence ID" value="NZ_JBHSMG010000003.1"/>
</dbReference>
<keyword evidence="6" id="KW-1185">Reference proteome</keyword>
<evidence type="ECO:0000256" key="2">
    <source>
        <dbReference type="ARBA" id="ARBA00023027"/>
    </source>
</evidence>
<dbReference type="InterPro" id="IPR055170">
    <property type="entry name" value="GFO_IDH_MocA-like_dom"/>
</dbReference>
<dbReference type="InterPro" id="IPR000683">
    <property type="entry name" value="Gfo/Idh/MocA-like_OxRdtase_N"/>
</dbReference>
<evidence type="ECO:0000313" key="5">
    <source>
        <dbReference type="EMBL" id="MFC5503029.1"/>
    </source>
</evidence>
<evidence type="ECO:0000256" key="1">
    <source>
        <dbReference type="ARBA" id="ARBA00023002"/>
    </source>
</evidence>
<accession>A0ABW0NU09</accession>
<proteinExistence type="predicted"/>
<dbReference type="Proteomes" id="UP001596039">
    <property type="component" value="Unassembled WGS sequence"/>
</dbReference>
<keyword evidence="2" id="KW-0520">NAD</keyword>
<evidence type="ECO:0000313" key="6">
    <source>
        <dbReference type="Proteomes" id="UP001596039"/>
    </source>
</evidence>
<feature type="domain" description="GFO/IDH/MocA-like oxidoreductase" evidence="4">
    <location>
        <begin position="142"/>
        <end position="273"/>
    </location>
</feature>
<evidence type="ECO:0000259" key="3">
    <source>
        <dbReference type="Pfam" id="PF01408"/>
    </source>
</evidence>
<dbReference type="Gene3D" id="3.30.360.10">
    <property type="entry name" value="Dihydrodipicolinate Reductase, domain 2"/>
    <property type="match status" value="1"/>
</dbReference>
<protein>
    <submittedName>
        <fullName evidence="5">Gfo/Idh/MocA family protein</fullName>
    </submittedName>
</protein>
<feature type="domain" description="Gfo/Idh/MocA-like oxidoreductase N-terminal" evidence="3">
    <location>
        <begin position="16"/>
        <end position="128"/>
    </location>
</feature>
<dbReference type="Pfam" id="PF01408">
    <property type="entry name" value="GFO_IDH_MocA"/>
    <property type="match status" value="1"/>
</dbReference>
<evidence type="ECO:0000259" key="4">
    <source>
        <dbReference type="Pfam" id="PF22725"/>
    </source>
</evidence>
<sequence length="377" mass="38703">MTGPAGTGPTGTGPVGVGIIGAGVISTQYLQVLTTFPDVVVHFIADLDLERAAAQAAAFGVPGHGSVAELLTRDEVEIVVNLTIPAAHVEVGLQVIEAGKHVWSEKPFALDRESGRRLLAAASARGLRAACAPDTFLGAGLQSAQRLIEGGRLGSPVSALAIMQSAGPELWHPNPEFLFGVGAGPLFDMGPYYLTALVQTFGPIARVSASSSTARSHRTIGSGPRAGTVFPVEVPTQHDALIEFESGATAVLVLSFESAIRRTLLEITGTDAAAALPDPNGFDGATALFEPADGEPTLIPEAGPAFGRGMGVLDLARSIRAGVPERASGALAFHVLDAMISISEAAQSGAWVEVETTVERPRAVPSDWDPAAATLGG</sequence>
<keyword evidence="1" id="KW-0560">Oxidoreductase</keyword>